<sequence>MENENIEKHTHNEEDQNYKLHRAEVLLSKLQESESRLQLAIDSTKLGTWDWNRERGKVYWSAECKRILGLRAEEHISFQEFLERIDIADRSDVKAKVREIANGSDEGNIDVRYKIRKFDDDRPRWVRIQGTVFVENKALIRFIGTMLDITDTIQAGERNALLAAIIASSNDAIVAKTTEGIITTWNNAAQKMFGYTPEEIIGESIMKIIPEDRKEEEHYILSKLRNGESVEHYETKRLTKAGRLIDVSLTISPIKDDADEIIGISKIARDITERKQEEKRKNDFVAMVSHELKTPLTSILLYVQLLVKKSTNVEDPSFLGMSTKIEAYVKRMVSMITDYLGLSRIEEGKIDIQKTHFALKPLADEVMEEARLISSKHTLEIVGCETVEVYADREKMRQILINLVGNALKYSPSGGPVTLGWESTSDKLRIYVKDEGLGITPADQTKLFQRFYRVDDEERQNIAGFGIGLYLVSELLRLHDSTIEVDSKLGEGSVFYFHLDGHRSIGGDLRSDSGKPRSR</sequence>
<gene>
    <name evidence="11" type="ORF">C5749_14900</name>
</gene>
<dbReference type="CDD" id="cd00130">
    <property type="entry name" value="PAS"/>
    <property type="match status" value="2"/>
</dbReference>
<feature type="domain" description="PAS" evidence="9">
    <location>
        <begin position="158"/>
        <end position="227"/>
    </location>
</feature>
<comment type="caution">
    <text evidence="11">The sequence shown here is derived from an EMBL/GenBank/DDBJ whole genome shotgun (WGS) entry which is preliminary data.</text>
</comment>
<dbReference type="Gene3D" id="3.30.565.10">
    <property type="entry name" value="Histidine kinase-like ATPase, C-terminal domain"/>
    <property type="match status" value="1"/>
</dbReference>
<dbReference type="PANTHER" id="PTHR45453">
    <property type="entry name" value="PHOSPHATE REGULON SENSOR PROTEIN PHOR"/>
    <property type="match status" value="1"/>
</dbReference>
<dbReference type="InterPro" id="IPR003594">
    <property type="entry name" value="HATPase_dom"/>
</dbReference>
<dbReference type="SMART" id="SM00091">
    <property type="entry name" value="PAS"/>
    <property type="match status" value="2"/>
</dbReference>
<evidence type="ECO:0000313" key="11">
    <source>
        <dbReference type="EMBL" id="PRD54719.1"/>
    </source>
</evidence>
<dbReference type="InterPro" id="IPR013655">
    <property type="entry name" value="PAS_fold_3"/>
</dbReference>
<feature type="domain" description="PAS" evidence="9">
    <location>
        <begin position="33"/>
        <end position="104"/>
    </location>
</feature>
<evidence type="ECO:0000256" key="5">
    <source>
        <dbReference type="ARBA" id="ARBA00022777"/>
    </source>
</evidence>
<keyword evidence="4" id="KW-0808">Transferase</keyword>
<feature type="domain" description="PAC" evidence="10">
    <location>
        <begin position="231"/>
        <end position="283"/>
    </location>
</feature>
<dbReference type="InterPro" id="IPR036890">
    <property type="entry name" value="HATPase_C_sf"/>
</dbReference>
<dbReference type="NCBIfam" id="TIGR00229">
    <property type="entry name" value="sensory_box"/>
    <property type="match status" value="1"/>
</dbReference>
<comment type="catalytic activity">
    <reaction evidence="1">
        <text>ATP + protein L-histidine = ADP + protein N-phospho-L-histidine.</text>
        <dbReference type="EC" id="2.7.13.3"/>
    </reaction>
</comment>
<dbReference type="CDD" id="cd00082">
    <property type="entry name" value="HisKA"/>
    <property type="match status" value="1"/>
</dbReference>
<dbReference type="GO" id="GO:0004721">
    <property type="term" value="F:phosphoprotein phosphatase activity"/>
    <property type="evidence" value="ECO:0007669"/>
    <property type="project" value="TreeGrafter"/>
</dbReference>
<dbReference type="SMART" id="SM00387">
    <property type="entry name" value="HATPase_c"/>
    <property type="match status" value="1"/>
</dbReference>
<dbReference type="PROSITE" id="PS50113">
    <property type="entry name" value="PAC"/>
    <property type="match status" value="1"/>
</dbReference>
<dbReference type="SUPFAM" id="SSF55785">
    <property type="entry name" value="PYP-like sensor domain (PAS domain)"/>
    <property type="match status" value="2"/>
</dbReference>
<dbReference type="EC" id="2.7.13.3" evidence="2"/>
<dbReference type="InterPro" id="IPR035965">
    <property type="entry name" value="PAS-like_dom_sf"/>
</dbReference>
<dbReference type="InterPro" id="IPR000700">
    <property type="entry name" value="PAS-assoc_C"/>
</dbReference>
<evidence type="ECO:0000256" key="2">
    <source>
        <dbReference type="ARBA" id="ARBA00012438"/>
    </source>
</evidence>
<evidence type="ECO:0000259" key="9">
    <source>
        <dbReference type="PROSITE" id="PS50112"/>
    </source>
</evidence>
<dbReference type="Gene3D" id="1.10.287.130">
    <property type="match status" value="1"/>
</dbReference>
<evidence type="ECO:0000259" key="8">
    <source>
        <dbReference type="PROSITE" id="PS50109"/>
    </source>
</evidence>
<dbReference type="InterPro" id="IPR050351">
    <property type="entry name" value="BphY/WalK/GraS-like"/>
</dbReference>
<organism evidence="11 12">
    <name type="scientific">Sphingobacterium gobiense</name>
    <dbReference type="NCBI Taxonomy" id="1382456"/>
    <lineage>
        <taxon>Bacteria</taxon>
        <taxon>Pseudomonadati</taxon>
        <taxon>Bacteroidota</taxon>
        <taxon>Sphingobacteriia</taxon>
        <taxon>Sphingobacteriales</taxon>
        <taxon>Sphingobacteriaceae</taxon>
        <taxon>Sphingobacterium</taxon>
    </lineage>
</organism>
<dbReference type="GO" id="GO:0005886">
    <property type="term" value="C:plasma membrane"/>
    <property type="evidence" value="ECO:0007669"/>
    <property type="project" value="TreeGrafter"/>
</dbReference>
<dbReference type="FunFam" id="3.30.565.10:FF:000006">
    <property type="entry name" value="Sensor histidine kinase WalK"/>
    <property type="match status" value="1"/>
</dbReference>
<dbReference type="Gene3D" id="3.30.450.20">
    <property type="entry name" value="PAS domain"/>
    <property type="match status" value="2"/>
</dbReference>
<dbReference type="Pfam" id="PF00512">
    <property type="entry name" value="HisKA"/>
    <property type="match status" value="1"/>
</dbReference>
<dbReference type="PROSITE" id="PS50109">
    <property type="entry name" value="HIS_KIN"/>
    <property type="match status" value="1"/>
</dbReference>
<keyword evidence="7" id="KW-0472">Membrane</keyword>
<dbReference type="InterPro" id="IPR004358">
    <property type="entry name" value="Sig_transdc_His_kin-like_C"/>
</dbReference>
<dbReference type="EMBL" id="PVBS01000002">
    <property type="protein sequence ID" value="PRD54719.1"/>
    <property type="molecule type" value="Genomic_DNA"/>
</dbReference>
<keyword evidence="6" id="KW-0902">Two-component regulatory system</keyword>
<dbReference type="SMART" id="SM00388">
    <property type="entry name" value="HisKA"/>
    <property type="match status" value="1"/>
</dbReference>
<accession>A0A2S9JNZ7</accession>
<dbReference type="AlphaFoldDB" id="A0A2S9JNZ7"/>
<dbReference type="Pfam" id="PF02518">
    <property type="entry name" value="HATPase_c"/>
    <property type="match status" value="1"/>
</dbReference>
<protein>
    <recommendedName>
        <fullName evidence="2">histidine kinase</fullName>
        <ecNumber evidence="2">2.7.13.3</ecNumber>
    </recommendedName>
</protein>
<evidence type="ECO:0000256" key="3">
    <source>
        <dbReference type="ARBA" id="ARBA00022553"/>
    </source>
</evidence>
<evidence type="ECO:0000259" key="10">
    <source>
        <dbReference type="PROSITE" id="PS50113"/>
    </source>
</evidence>
<keyword evidence="5" id="KW-0418">Kinase</keyword>
<dbReference type="SUPFAM" id="SSF47384">
    <property type="entry name" value="Homodimeric domain of signal transducing histidine kinase"/>
    <property type="match status" value="1"/>
</dbReference>
<dbReference type="SUPFAM" id="SSF55874">
    <property type="entry name" value="ATPase domain of HSP90 chaperone/DNA topoisomerase II/histidine kinase"/>
    <property type="match status" value="1"/>
</dbReference>
<dbReference type="InterPro" id="IPR001610">
    <property type="entry name" value="PAC"/>
</dbReference>
<dbReference type="GO" id="GO:0016036">
    <property type="term" value="P:cellular response to phosphate starvation"/>
    <property type="evidence" value="ECO:0007669"/>
    <property type="project" value="TreeGrafter"/>
</dbReference>
<evidence type="ECO:0000313" key="12">
    <source>
        <dbReference type="Proteomes" id="UP000238642"/>
    </source>
</evidence>
<dbReference type="OrthoDB" id="741455at2"/>
<dbReference type="PRINTS" id="PR00344">
    <property type="entry name" value="BCTRLSENSOR"/>
</dbReference>
<evidence type="ECO:0000256" key="7">
    <source>
        <dbReference type="ARBA" id="ARBA00023136"/>
    </source>
</evidence>
<reference evidence="11 12" key="1">
    <citation type="submission" date="2018-02" db="EMBL/GenBank/DDBJ databases">
        <title>The draft genome of Sphingobacterium gobiense H7.</title>
        <authorList>
            <person name="Li L."/>
            <person name="Liu L."/>
            <person name="Zhang X."/>
            <person name="Wang T."/>
            <person name="Liang L."/>
        </authorList>
    </citation>
    <scope>NUCLEOTIDE SEQUENCE [LARGE SCALE GENOMIC DNA]</scope>
    <source>
        <strain evidence="11 12">ACCC 05757</strain>
    </source>
</reference>
<proteinExistence type="predicted"/>
<dbReference type="Proteomes" id="UP000238642">
    <property type="component" value="Unassembled WGS sequence"/>
</dbReference>
<dbReference type="InterPro" id="IPR036097">
    <property type="entry name" value="HisK_dim/P_sf"/>
</dbReference>
<keyword evidence="3" id="KW-0597">Phosphoprotein</keyword>
<dbReference type="Pfam" id="PF08447">
    <property type="entry name" value="PAS_3"/>
    <property type="match status" value="1"/>
</dbReference>
<dbReference type="InterPro" id="IPR005467">
    <property type="entry name" value="His_kinase_dom"/>
</dbReference>
<evidence type="ECO:0000256" key="1">
    <source>
        <dbReference type="ARBA" id="ARBA00000085"/>
    </source>
</evidence>
<dbReference type="Pfam" id="PF13426">
    <property type="entry name" value="PAS_9"/>
    <property type="match status" value="1"/>
</dbReference>
<dbReference type="InterPro" id="IPR003661">
    <property type="entry name" value="HisK_dim/P_dom"/>
</dbReference>
<dbReference type="PANTHER" id="PTHR45453:SF1">
    <property type="entry name" value="PHOSPHATE REGULON SENSOR PROTEIN PHOR"/>
    <property type="match status" value="1"/>
</dbReference>
<evidence type="ECO:0000256" key="4">
    <source>
        <dbReference type="ARBA" id="ARBA00022679"/>
    </source>
</evidence>
<name>A0A2S9JNZ7_9SPHI</name>
<dbReference type="GO" id="GO:0000155">
    <property type="term" value="F:phosphorelay sensor kinase activity"/>
    <property type="evidence" value="ECO:0007669"/>
    <property type="project" value="InterPro"/>
</dbReference>
<evidence type="ECO:0000256" key="6">
    <source>
        <dbReference type="ARBA" id="ARBA00023012"/>
    </source>
</evidence>
<dbReference type="PROSITE" id="PS50112">
    <property type="entry name" value="PAS"/>
    <property type="match status" value="2"/>
</dbReference>
<dbReference type="InterPro" id="IPR000014">
    <property type="entry name" value="PAS"/>
</dbReference>
<dbReference type="RefSeq" id="WP_105726929.1">
    <property type="nucleotide sequence ID" value="NZ_PVBS01000002.1"/>
</dbReference>
<dbReference type="SMART" id="SM00086">
    <property type="entry name" value="PAC"/>
    <property type="match status" value="2"/>
</dbReference>
<keyword evidence="12" id="KW-1185">Reference proteome</keyword>
<feature type="domain" description="Histidine kinase" evidence="8">
    <location>
        <begin position="287"/>
        <end position="503"/>
    </location>
</feature>